<dbReference type="SMART" id="SM00382">
    <property type="entry name" value="AAA"/>
    <property type="match status" value="1"/>
</dbReference>
<protein>
    <submittedName>
        <fullName evidence="5">ATP-binding cassette domain-containing protein</fullName>
    </submittedName>
</protein>
<keyword evidence="2" id="KW-0547">Nucleotide-binding</keyword>
<dbReference type="PANTHER" id="PTHR43776:SF8">
    <property type="entry name" value="ABC TRANSPORTER, ATP-BINDING PROTEIN"/>
    <property type="match status" value="1"/>
</dbReference>
<feature type="domain" description="ABC transporter" evidence="4">
    <location>
        <begin position="7"/>
        <end position="251"/>
    </location>
</feature>
<dbReference type="InterPro" id="IPR027417">
    <property type="entry name" value="P-loop_NTPase"/>
</dbReference>
<dbReference type="InterPro" id="IPR050319">
    <property type="entry name" value="ABC_transp_ATP-bind"/>
</dbReference>
<keyword evidence="6" id="KW-1185">Reference proteome</keyword>
<organism evidence="5 6">
    <name type="scientific">Bariatricus massiliensis</name>
    <dbReference type="NCBI Taxonomy" id="1745713"/>
    <lineage>
        <taxon>Bacteria</taxon>
        <taxon>Bacillati</taxon>
        <taxon>Bacillota</taxon>
        <taxon>Clostridia</taxon>
        <taxon>Lachnospirales</taxon>
        <taxon>Lachnospiraceae</taxon>
        <taxon>Bariatricus</taxon>
    </lineage>
</organism>
<dbReference type="Pfam" id="PF08352">
    <property type="entry name" value="oligo_HPY"/>
    <property type="match status" value="1"/>
</dbReference>
<dbReference type="GO" id="GO:0005524">
    <property type="term" value="F:ATP binding"/>
    <property type="evidence" value="ECO:0007669"/>
    <property type="project" value="UniProtKB-KW"/>
</dbReference>
<evidence type="ECO:0000256" key="2">
    <source>
        <dbReference type="ARBA" id="ARBA00022741"/>
    </source>
</evidence>
<reference evidence="5 6" key="1">
    <citation type="submission" date="2021-10" db="EMBL/GenBank/DDBJ databases">
        <title>Collection of gut derived symbiotic bacterial strains cultured from healthy donors.</title>
        <authorList>
            <person name="Lin H."/>
            <person name="Littmann E."/>
            <person name="Kohout C."/>
            <person name="Pamer E.G."/>
        </authorList>
    </citation>
    <scope>NUCLEOTIDE SEQUENCE [LARGE SCALE GENOMIC DNA]</scope>
    <source>
        <strain evidence="5 6">DFI.1.165</strain>
    </source>
</reference>
<evidence type="ECO:0000256" key="3">
    <source>
        <dbReference type="ARBA" id="ARBA00022840"/>
    </source>
</evidence>
<proteinExistence type="predicted"/>
<dbReference type="Pfam" id="PF00005">
    <property type="entry name" value="ABC_tran"/>
    <property type="match status" value="1"/>
</dbReference>
<keyword evidence="1" id="KW-0813">Transport</keyword>
<dbReference type="PROSITE" id="PS50893">
    <property type="entry name" value="ABC_TRANSPORTER_2"/>
    <property type="match status" value="1"/>
</dbReference>
<name>A0ABS8DKF4_9FIRM</name>
<dbReference type="Proteomes" id="UP001299546">
    <property type="component" value="Unassembled WGS sequence"/>
</dbReference>
<dbReference type="InterPro" id="IPR003439">
    <property type="entry name" value="ABC_transporter-like_ATP-bd"/>
</dbReference>
<dbReference type="InterPro" id="IPR013563">
    <property type="entry name" value="Oligopep_ABC_C"/>
</dbReference>
<gene>
    <name evidence="5" type="ORF">LIZ65_16680</name>
</gene>
<dbReference type="NCBIfam" id="TIGR01727">
    <property type="entry name" value="oligo_HPY"/>
    <property type="match status" value="1"/>
</dbReference>
<keyword evidence="3 5" id="KW-0067">ATP-binding</keyword>
<dbReference type="InterPro" id="IPR003593">
    <property type="entry name" value="AAA+_ATPase"/>
</dbReference>
<dbReference type="PANTHER" id="PTHR43776">
    <property type="entry name" value="TRANSPORT ATP-BINDING PROTEIN"/>
    <property type="match status" value="1"/>
</dbReference>
<evidence type="ECO:0000259" key="4">
    <source>
        <dbReference type="PROSITE" id="PS50893"/>
    </source>
</evidence>
<evidence type="ECO:0000313" key="5">
    <source>
        <dbReference type="EMBL" id="MCB7388925.1"/>
    </source>
</evidence>
<sequence length="328" mass="37284">MGNNVLIETKRLKKYFPVPAGFLHAVDDVNLTINKGETIGIVGESGCGKSTLGRVILRLHEATSGDVLYDGMNVNDFTDDEMRYMRQNMQIIFQDPYASLNPRMTIGQIIEEPLKLHKMYKTAEERRKRVEELMQLVGLPMRSYNQYPHEFDGGRRQRVVIARALSINPQFIVCDEPVSALDVSVQAQILNLLMELQKKMQLTYMFISHDLSVVKHISTNIGVMYLGQLIEKAPKNEIFNTPLHPYTIALLSAIPSTNVLKRNKKIILKGEITSPINPKVGCRFAARCPFATDRCHSENPVFEEARPDHFVACHRWKEVADGTLKFDL</sequence>
<evidence type="ECO:0000313" key="6">
    <source>
        <dbReference type="Proteomes" id="UP001299546"/>
    </source>
</evidence>
<dbReference type="CDD" id="cd03257">
    <property type="entry name" value="ABC_NikE_OppD_transporters"/>
    <property type="match status" value="1"/>
</dbReference>
<comment type="caution">
    <text evidence="5">The sequence shown here is derived from an EMBL/GenBank/DDBJ whole genome shotgun (WGS) entry which is preliminary data.</text>
</comment>
<dbReference type="Gene3D" id="3.40.50.300">
    <property type="entry name" value="P-loop containing nucleotide triphosphate hydrolases"/>
    <property type="match status" value="1"/>
</dbReference>
<evidence type="ECO:0000256" key="1">
    <source>
        <dbReference type="ARBA" id="ARBA00022448"/>
    </source>
</evidence>
<dbReference type="SUPFAM" id="SSF52540">
    <property type="entry name" value="P-loop containing nucleoside triphosphate hydrolases"/>
    <property type="match status" value="1"/>
</dbReference>
<dbReference type="EMBL" id="JAJCIS010000016">
    <property type="protein sequence ID" value="MCB7388925.1"/>
    <property type="molecule type" value="Genomic_DNA"/>
</dbReference>
<dbReference type="RefSeq" id="WP_066733450.1">
    <property type="nucleotide sequence ID" value="NZ_JAJCIQ010000016.1"/>
</dbReference>
<accession>A0ABS8DKF4</accession>